<dbReference type="PANTHER" id="PTHR38593:SF1">
    <property type="entry name" value="BLR2558 PROTEIN"/>
    <property type="match status" value="1"/>
</dbReference>
<dbReference type="InterPro" id="IPR012347">
    <property type="entry name" value="Ferritin-like"/>
</dbReference>
<dbReference type="EMBL" id="CP049869">
    <property type="protein sequence ID" value="QIK79082.1"/>
    <property type="molecule type" value="Genomic_DNA"/>
</dbReference>
<protein>
    <submittedName>
        <fullName evidence="2">DUF4142 domain-containing protein</fullName>
    </submittedName>
</protein>
<proteinExistence type="predicted"/>
<dbReference type="RefSeq" id="WP_166411473.1">
    <property type="nucleotide sequence ID" value="NZ_CP049869.1"/>
</dbReference>
<accession>A0A6G7YQR9</accession>
<organism evidence="2 3">
    <name type="scientific">Sphingomonas piscis</name>
    <dbReference type="NCBI Taxonomy" id="2714943"/>
    <lineage>
        <taxon>Bacteria</taxon>
        <taxon>Pseudomonadati</taxon>
        <taxon>Pseudomonadota</taxon>
        <taxon>Alphaproteobacteria</taxon>
        <taxon>Sphingomonadales</taxon>
        <taxon>Sphingomonadaceae</taxon>
        <taxon>Sphingomonas</taxon>
    </lineage>
</organism>
<sequence length="194" mass="20154">MKRLLLCAASAAAIAGCTTTEPAPPVDPMPPVAAAVDQTNPLFWPTYTRMAASGDQFEIQSGQLALQMSQNPAVRQFAQMLIDHHSQTTAQLASAAQSAGLPPPAPALTGAHAQMLANLRATQGASFDTAFRDAQIQAHQEALALHQNYAASGDVPALRTTAGSAVPVIQQHLQMAQSLAVTAPPMGRSPGERG</sequence>
<reference evidence="2 3" key="1">
    <citation type="submission" date="2020-03" db="EMBL/GenBank/DDBJ databases">
        <title>Sphingomonas sp. nov., isolated from fish.</title>
        <authorList>
            <person name="Hyun D.-W."/>
            <person name="Bae J.-W."/>
        </authorList>
    </citation>
    <scope>NUCLEOTIDE SEQUENCE [LARGE SCALE GENOMIC DNA]</scope>
    <source>
        <strain evidence="2 3">HDW15B</strain>
    </source>
</reference>
<name>A0A6G7YQR9_9SPHN</name>
<evidence type="ECO:0000313" key="3">
    <source>
        <dbReference type="Proteomes" id="UP000503222"/>
    </source>
</evidence>
<dbReference type="PROSITE" id="PS51257">
    <property type="entry name" value="PROKAR_LIPOPROTEIN"/>
    <property type="match status" value="1"/>
</dbReference>
<keyword evidence="3" id="KW-1185">Reference proteome</keyword>
<dbReference type="Proteomes" id="UP000503222">
    <property type="component" value="Chromosome"/>
</dbReference>
<dbReference type="PANTHER" id="PTHR38593">
    <property type="entry name" value="BLR2558 PROTEIN"/>
    <property type="match status" value="1"/>
</dbReference>
<dbReference type="Pfam" id="PF13628">
    <property type="entry name" value="DUF4142"/>
    <property type="match status" value="1"/>
</dbReference>
<dbReference type="Gene3D" id="1.20.1260.10">
    <property type="match status" value="1"/>
</dbReference>
<dbReference type="KEGG" id="spii:G7077_09435"/>
<dbReference type="AlphaFoldDB" id="A0A6G7YQR9"/>
<gene>
    <name evidence="2" type="ORF">G7077_09435</name>
</gene>
<evidence type="ECO:0000259" key="1">
    <source>
        <dbReference type="Pfam" id="PF13628"/>
    </source>
</evidence>
<feature type="domain" description="DUF4142" evidence="1">
    <location>
        <begin position="47"/>
        <end position="179"/>
    </location>
</feature>
<dbReference type="InterPro" id="IPR025419">
    <property type="entry name" value="DUF4142"/>
</dbReference>
<evidence type="ECO:0000313" key="2">
    <source>
        <dbReference type="EMBL" id="QIK79082.1"/>
    </source>
</evidence>